<gene>
    <name evidence="2" type="ORF">KACHI17_03530</name>
</gene>
<evidence type="ECO:0000313" key="2">
    <source>
        <dbReference type="EMBL" id="BFG69472.1"/>
    </source>
</evidence>
<protein>
    <submittedName>
        <fullName evidence="2">DUF4197 domain-containing protein</fullName>
    </submittedName>
</protein>
<proteinExistence type="predicted"/>
<dbReference type="EMBL" id="AP029612">
    <property type="protein sequence ID" value="BFG69472.1"/>
    <property type="molecule type" value="Genomic_DNA"/>
</dbReference>
<dbReference type="RefSeq" id="WP_353549793.1">
    <property type="nucleotide sequence ID" value="NZ_AP029612.1"/>
</dbReference>
<reference evidence="2" key="1">
    <citation type="submission" date="2024-02" db="EMBL/GenBank/DDBJ databases">
        <title>Sediminibacterium planktonica sp. nov. and Sediminibacterium longus sp. nov., isolated from surface lake and river water.</title>
        <authorList>
            <person name="Watanabe K."/>
            <person name="Takemine S."/>
            <person name="Ishii Y."/>
            <person name="Ogata Y."/>
            <person name="Shindo C."/>
            <person name="Suda W."/>
        </authorList>
    </citation>
    <scope>NUCLEOTIDE SEQUENCE</scope>
    <source>
        <strain evidence="2">KACHI17</strain>
    </source>
</reference>
<feature type="chain" id="PRO_5043860159" evidence="1">
    <location>
        <begin position="20"/>
        <end position="241"/>
    </location>
</feature>
<dbReference type="InterPro" id="IPR025245">
    <property type="entry name" value="DUF4197"/>
</dbReference>
<keyword evidence="1" id="KW-0732">Signal</keyword>
<dbReference type="Pfam" id="PF13852">
    <property type="entry name" value="DUF4197"/>
    <property type="match status" value="1"/>
</dbReference>
<name>A0AAT9GFR2_9BACT</name>
<evidence type="ECO:0000256" key="1">
    <source>
        <dbReference type="SAM" id="SignalP"/>
    </source>
</evidence>
<accession>A0AAT9GFR2</accession>
<sequence>MKRVFTLAFLIISFQALQAQGLGGLLNKAKSVVGGNQTGLSNDDIVSGLKEALVTGSTKGASLLSQTDGFFANAALKILLPPEAQKIERTLRSVGLGKQVDDAILSMNRAAEDACKSAAPIFSNAIKQMSFQDAVGILKGSDTAATAYLKAKTTSPLTEAFRPVIESSLQKVDATKHWNTLITSYNKLPLVKDKLNPDLSAYVTERALSGIFYQVAVEEKEIRKNPLARTSDILKKVFGAK</sequence>
<dbReference type="AlphaFoldDB" id="A0AAT9GFR2"/>
<organism evidence="2">
    <name type="scientific">Sediminibacterium sp. KACHI17</name>
    <dbReference type="NCBI Taxonomy" id="1751071"/>
    <lineage>
        <taxon>Bacteria</taxon>
        <taxon>Pseudomonadati</taxon>
        <taxon>Bacteroidota</taxon>
        <taxon>Chitinophagia</taxon>
        <taxon>Chitinophagales</taxon>
        <taxon>Chitinophagaceae</taxon>
        <taxon>Sediminibacterium</taxon>
    </lineage>
</organism>
<feature type="signal peptide" evidence="1">
    <location>
        <begin position="1"/>
        <end position="19"/>
    </location>
</feature>